<sequence>MNRRIILISILLAFSIWSCEKDNQKRTVTCFQENEYDYLNHYKIDSICTSEICTNYLNIWKEFFKEKNSLSDSFFDEHVILCQSSIDNWNEGVSFRICYKIQMDWAIAYRCDQFIVKIESDSNLYPELPRNEYLSKDEIRFAINQNRFNSRIGSVSNSDIHFSSMDDALNKLIEDSNVNTLCVSEIYVDESTGNLILEAWAGYENEENSCIKGKIDLINGETEVTDTPCYIIN</sequence>
<organism evidence="1 2">
    <name type="scientific">Maribellus luteus</name>
    <dbReference type="NCBI Taxonomy" id="2305463"/>
    <lineage>
        <taxon>Bacteria</taxon>
        <taxon>Pseudomonadati</taxon>
        <taxon>Bacteroidota</taxon>
        <taxon>Bacteroidia</taxon>
        <taxon>Marinilabiliales</taxon>
        <taxon>Prolixibacteraceae</taxon>
        <taxon>Maribellus</taxon>
    </lineage>
</organism>
<dbReference type="AlphaFoldDB" id="A0A399SSI3"/>
<evidence type="ECO:0000313" key="2">
    <source>
        <dbReference type="Proteomes" id="UP000265926"/>
    </source>
</evidence>
<comment type="caution">
    <text evidence="1">The sequence shown here is derived from an EMBL/GenBank/DDBJ whole genome shotgun (WGS) entry which is preliminary data.</text>
</comment>
<keyword evidence="2" id="KW-1185">Reference proteome</keyword>
<protein>
    <submittedName>
        <fullName evidence="1">Uncharacterized protein</fullName>
    </submittedName>
</protein>
<evidence type="ECO:0000313" key="1">
    <source>
        <dbReference type="EMBL" id="RIJ46770.1"/>
    </source>
</evidence>
<dbReference type="RefSeq" id="WP_119439316.1">
    <property type="nucleotide sequence ID" value="NZ_QWGR01000012.1"/>
</dbReference>
<name>A0A399SSI3_9BACT</name>
<accession>A0A399SSI3</accession>
<dbReference type="Proteomes" id="UP000265926">
    <property type="component" value="Unassembled WGS sequence"/>
</dbReference>
<dbReference type="EMBL" id="QWGR01000012">
    <property type="protein sequence ID" value="RIJ46770.1"/>
    <property type="molecule type" value="Genomic_DNA"/>
</dbReference>
<gene>
    <name evidence="1" type="ORF">D1614_17755</name>
</gene>
<proteinExistence type="predicted"/>
<reference evidence="1 2" key="1">
    <citation type="submission" date="2018-08" db="EMBL/GenBank/DDBJ databases">
        <title>Pallidiluteibacterium maritimus gen. nov., sp. nov., isolated from coastal sediment.</title>
        <authorList>
            <person name="Zhou L.Y."/>
        </authorList>
    </citation>
    <scope>NUCLEOTIDE SEQUENCE [LARGE SCALE GENOMIC DNA]</scope>
    <source>
        <strain evidence="1 2">XSD2</strain>
    </source>
</reference>
<dbReference type="OrthoDB" id="9784548at2"/>